<dbReference type="PANTHER" id="PTHR30536">
    <property type="entry name" value="ALTRONATE/GALACTARATE DEHYDRATASE"/>
    <property type="match status" value="1"/>
</dbReference>
<feature type="domain" description="SAF" evidence="3">
    <location>
        <begin position="11"/>
        <end position="82"/>
    </location>
</feature>
<reference evidence="4 5" key="1">
    <citation type="submission" date="2022-10" db="EMBL/GenBank/DDBJ databases">
        <title>Draft genome assembly of moderately radiation resistant bacterium Metabacillus halosaccharovorans.</title>
        <authorList>
            <person name="Pal S."/>
            <person name="Gopinathan A."/>
        </authorList>
    </citation>
    <scope>NUCLEOTIDE SEQUENCE [LARGE SCALE GENOMIC DNA]</scope>
    <source>
        <strain evidence="4 5">VITHBRA001</strain>
    </source>
</reference>
<keyword evidence="5" id="KW-1185">Reference proteome</keyword>
<comment type="similarity">
    <text evidence="1">Belongs to the UxaA family.</text>
</comment>
<comment type="caution">
    <text evidence="4">The sequence shown here is derived from an EMBL/GenBank/DDBJ whole genome shotgun (WGS) entry which is preliminary data.</text>
</comment>
<dbReference type="InterPro" id="IPR007392">
    <property type="entry name" value="GD_AH_second"/>
</dbReference>
<dbReference type="PANTHER" id="PTHR30536:SF5">
    <property type="entry name" value="ALTRONATE DEHYDRATASE"/>
    <property type="match status" value="1"/>
</dbReference>
<accession>A0ABT3DE68</accession>
<dbReference type="Pfam" id="PF20629">
    <property type="entry name" value="GD_AH_C"/>
    <property type="match status" value="1"/>
</dbReference>
<name>A0ABT3DE68_9BACI</name>
<evidence type="ECO:0000256" key="2">
    <source>
        <dbReference type="ARBA" id="ARBA00023239"/>
    </source>
</evidence>
<evidence type="ECO:0000313" key="4">
    <source>
        <dbReference type="EMBL" id="MCV9885352.1"/>
    </source>
</evidence>
<dbReference type="CDD" id="cd11613">
    <property type="entry name" value="SAF_AH_GD"/>
    <property type="match status" value="1"/>
</dbReference>
<dbReference type="Proteomes" id="UP001526147">
    <property type="component" value="Unassembled WGS sequence"/>
</dbReference>
<dbReference type="EMBL" id="JAOYEY010000031">
    <property type="protein sequence ID" value="MCV9885352.1"/>
    <property type="molecule type" value="Genomic_DNA"/>
</dbReference>
<gene>
    <name evidence="4" type="ORF">OIH86_06780</name>
</gene>
<dbReference type="InterPro" id="IPR013974">
    <property type="entry name" value="SAF"/>
</dbReference>
<dbReference type="SMART" id="SM00858">
    <property type="entry name" value="SAF"/>
    <property type="match status" value="1"/>
</dbReference>
<dbReference type="Pfam" id="PF04295">
    <property type="entry name" value="GD_AH_second"/>
    <property type="match status" value="1"/>
</dbReference>
<evidence type="ECO:0000259" key="3">
    <source>
        <dbReference type="SMART" id="SM00858"/>
    </source>
</evidence>
<dbReference type="InterPro" id="IPR048332">
    <property type="entry name" value="GD_AH_C"/>
</dbReference>
<dbReference type="InterPro" id="IPR044144">
    <property type="entry name" value="SAF_UxaA/GarD"/>
</dbReference>
<sequence>MKAFIKIKESDNVAVAIRKIDQDQLLEIDGTTFKLKETVNKGHKFALKEIPKGENIVKYGFPIGHATQQIEPGEWVHTHNTKTNLSGVEEYEYKPKFQSEHTLKNTTTFKGFKRKDGRVGIRNELWIVPTVGCVNGIADQMIRVFQEKVGDIAPFEHIQVLKHNYGCSQLGDDHVNTRTILGNAVNHPNAGGVLVLGLGCENNEINEFKESLGDFDSNRVKFLSSQEVMDEVEEGVKLLLEIFENAKDDRREDLPLSELKIGLKCGGSDGFSGITANPLLGQFSDYVVAQGGTTVLTEVPEMFGAEEILMERAKDEEVFQQIVDLINDFKRYFERHDQPVYENPSPGNKAGGITTLEDKSLGCTQKAGTSQVVDVLKYGETLKTKGLNLLSAPGNDLVASSTLAAAGCQLVLFTTGRGTPLGTFVPTIKISTNTQIYETKPHWIDFNAGTLIDGQSQEELLEDFISYVIKIASGEKVNNEKNHFREIGIFKTGVTL</sequence>
<dbReference type="RefSeq" id="WP_264142146.1">
    <property type="nucleotide sequence ID" value="NZ_JAOYEY010000031.1"/>
</dbReference>
<evidence type="ECO:0000256" key="1">
    <source>
        <dbReference type="ARBA" id="ARBA00010986"/>
    </source>
</evidence>
<keyword evidence="2" id="KW-0456">Lyase</keyword>
<protein>
    <submittedName>
        <fullName evidence="4">Altronate dehydratase family protein</fullName>
    </submittedName>
</protein>
<proteinExistence type="inferred from homology"/>
<dbReference type="Pfam" id="PF08666">
    <property type="entry name" value="SAF"/>
    <property type="match status" value="1"/>
</dbReference>
<evidence type="ECO:0000313" key="5">
    <source>
        <dbReference type="Proteomes" id="UP001526147"/>
    </source>
</evidence>
<dbReference type="Gene3D" id="2.30.130.110">
    <property type="match status" value="1"/>
</dbReference>
<organism evidence="4 5">
    <name type="scientific">Metabacillus halosaccharovorans</name>
    <dbReference type="NCBI Taxonomy" id="930124"/>
    <lineage>
        <taxon>Bacteria</taxon>
        <taxon>Bacillati</taxon>
        <taxon>Bacillota</taxon>
        <taxon>Bacilli</taxon>
        <taxon>Bacillales</taxon>
        <taxon>Bacillaceae</taxon>
        <taxon>Metabacillus</taxon>
    </lineage>
</organism>
<dbReference type="InterPro" id="IPR052172">
    <property type="entry name" value="UxaA_altronate/galactarate_dh"/>
</dbReference>